<evidence type="ECO:0000256" key="11">
    <source>
        <dbReference type="RuleBase" id="RU004227"/>
    </source>
</evidence>
<dbReference type="PANTHER" id="PTHR30050">
    <property type="entry name" value="CHROMOSOMAL REPLICATION INITIATOR PROTEIN DNAA"/>
    <property type="match status" value="1"/>
</dbReference>
<comment type="caution">
    <text evidence="8">Lacks conserved residue(s) required for the propagation of feature annotation.</text>
</comment>
<protein>
    <recommendedName>
        <fullName evidence="8 9">Chromosomal replication initiator protein DnaA</fullName>
    </recommendedName>
</protein>
<organism evidence="14 15">
    <name type="scientific">Candidatus Thermochlorobacter aerophilus</name>
    <dbReference type="NCBI Taxonomy" id="1868324"/>
    <lineage>
        <taxon>Bacteria</taxon>
        <taxon>Pseudomonadati</taxon>
        <taxon>Chlorobiota</taxon>
        <taxon>Chlorobiia</taxon>
        <taxon>Chlorobiales</taxon>
        <taxon>Candidatus Thermochlorobacteriaceae</taxon>
        <taxon>Candidatus Thermochlorobacter</taxon>
    </lineage>
</organism>
<dbReference type="GO" id="GO:0005737">
    <property type="term" value="C:cytoplasm"/>
    <property type="evidence" value="ECO:0007669"/>
    <property type="project" value="UniProtKB-SubCell"/>
</dbReference>
<dbReference type="GO" id="GO:0006270">
    <property type="term" value="P:DNA replication initiation"/>
    <property type="evidence" value="ECO:0007669"/>
    <property type="project" value="UniProtKB-UniRule"/>
</dbReference>
<evidence type="ECO:0000313" key="14">
    <source>
        <dbReference type="EMBL" id="RFM24269.1"/>
    </source>
</evidence>
<keyword evidence="6 8" id="KW-0446">Lipid-binding</keyword>
<dbReference type="PROSITE" id="PS01008">
    <property type="entry name" value="DNAA"/>
    <property type="match status" value="1"/>
</dbReference>
<evidence type="ECO:0000256" key="10">
    <source>
        <dbReference type="RuleBase" id="RU000577"/>
    </source>
</evidence>
<evidence type="ECO:0000256" key="1">
    <source>
        <dbReference type="ARBA" id="ARBA00006583"/>
    </source>
</evidence>
<feature type="region of interest" description="Domain I, interacts with DnaA modulators" evidence="8">
    <location>
        <begin position="1"/>
        <end position="109"/>
    </location>
</feature>
<feature type="binding site" evidence="8">
    <location>
        <position position="186"/>
    </location>
    <ligand>
        <name>ATP</name>
        <dbReference type="ChEBI" id="CHEBI:30616"/>
    </ligand>
</feature>
<dbReference type="EMBL" id="PHFL01000045">
    <property type="protein sequence ID" value="RFM24269.1"/>
    <property type="molecule type" value="Genomic_DNA"/>
</dbReference>
<accession>A0A395M0G2</accession>
<evidence type="ECO:0000256" key="2">
    <source>
        <dbReference type="ARBA" id="ARBA00022490"/>
    </source>
</evidence>
<dbReference type="Proteomes" id="UP000266389">
    <property type="component" value="Unassembled WGS sequence"/>
</dbReference>
<comment type="function">
    <text evidence="8 10">Plays an essential role in the initiation and regulation of chromosomal replication. ATP-DnaA binds to the origin of replication (oriC) to initiate formation of the DNA replication initiation complex once per cell cycle. Binds the DnaA box (a 9 base pair repeat at the origin) and separates the double-stranded (ds)DNA. Forms a right-handed helical filament on oriC DNA; dsDNA binds to the exterior of the filament while single-stranded (ss)DNA is stabiized in the filament's interior. The ATP-DnaA-oriC complex binds and stabilizes one strand of the AT-rich DNA unwinding element (DUE), permitting loading of DNA polymerase. After initiation quickly degrades to an ADP-DnaA complex that is not apt for DNA replication. Binds acidic phospholipids.</text>
</comment>
<keyword evidence="5 8" id="KW-0067">ATP-binding</keyword>
<dbReference type="Pfam" id="PF08299">
    <property type="entry name" value="Bac_DnaA_C"/>
    <property type="match status" value="1"/>
</dbReference>
<comment type="subunit">
    <text evidence="8">Oligomerizes as a right-handed, spiral filament on DNA at oriC.</text>
</comment>
<dbReference type="InterPro" id="IPR038454">
    <property type="entry name" value="DnaA_N_sf"/>
</dbReference>
<reference evidence="14 15" key="1">
    <citation type="journal article" date="2011" name="ISME J.">
        <title>Community ecology of hot spring cyanobacterial mats: predominant populations and their functional potential.</title>
        <authorList>
            <person name="Klatt C.G."/>
            <person name="Wood J.M."/>
            <person name="Rusch D.B."/>
            <person name="Bateson M.M."/>
            <person name="Hamamura N."/>
            <person name="Heidelberg J.F."/>
            <person name="Grossman A.R."/>
            <person name="Bhaya D."/>
            <person name="Cohan F.M."/>
            <person name="Kuhl M."/>
            <person name="Bryant D.A."/>
            <person name="Ward D.M."/>
        </authorList>
    </citation>
    <scope>NUCLEOTIDE SEQUENCE [LARGE SCALE GENOMIC DNA]</scope>
    <source>
        <strain evidence="14">OS</strain>
    </source>
</reference>
<dbReference type="Gene3D" id="1.10.8.60">
    <property type="match status" value="1"/>
</dbReference>
<evidence type="ECO:0000256" key="6">
    <source>
        <dbReference type="ARBA" id="ARBA00023121"/>
    </source>
</evidence>
<evidence type="ECO:0000256" key="9">
    <source>
        <dbReference type="NCBIfam" id="TIGR00362"/>
    </source>
</evidence>
<sequence>MSESANQIDEVRAAKEAWQQCLNIIRDNINPQSFKTWFEPIVPLKLSNGELMIQVPSQFFYEWIEENYYSLLKRTILEVIGRHAKLTYSVVVQQSPIEPVTIKLPQQPSAPIPEVRPIAASHAAYDFYKAHVQRFESYLNPRHSFENFIQGDCNAFALAAARSVAEMPGKNAYNPLVIYGGVGLGKTHLMQAIGNYARIKRKAEFILYVSSEKFAIDFVTAIQNNRISEFSAFYRNIDLLIIDDIQFFAGKGKTQEEIFHIFNTLHQANKQIVLSCDRPIKELRDMEERLLSRFQWGLAADLQPPDFETRLAILRRKLEDNGATLPDDVVNFIATNVTSNVRELEGCLVRLLATASLQNKDIDLALAKSVLKDIIRDRTVNITLEMIEKVICEYYNISPNDIKGKSRKQEIATARQVAMYLSKRLTNSSFKTIGLHFGGRDHSTVIHAVTTVEREQQTSPELRRDISELKKRLEVMSL</sequence>
<dbReference type="GO" id="GO:0003688">
    <property type="term" value="F:DNA replication origin binding"/>
    <property type="evidence" value="ECO:0007669"/>
    <property type="project" value="UniProtKB-UniRule"/>
</dbReference>
<dbReference type="InterPro" id="IPR001957">
    <property type="entry name" value="Chromosome_initiator_DnaA"/>
</dbReference>
<dbReference type="InterPro" id="IPR020591">
    <property type="entry name" value="Chromosome_initiator_DnaA-like"/>
</dbReference>
<dbReference type="InterPro" id="IPR024633">
    <property type="entry name" value="DnaA_N_dom"/>
</dbReference>
<dbReference type="GO" id="GO:0005886">
    <property type="term" value="C:plasma membrane"/>
    <property type="evidence" value="ECO:0007669"/>
    <property type="project" value="TreeGrafter"/>
</dbReference>
<dbReference type="InterPro" id="IPR027417">
    <property type="entry name" value="P-loop_NTPase"/>
</dbReference>
<gene>
    <name evidence="8 14" type="primary">dnaA</name>
    <name evidence="14" type="ORF">D0433_06700</name>
</gene>
<dbReference type="Pfam" id="PF11638">
    <property type="entry name" value="DnaA_N"/>
    <property type="match status" value="1"/>
</dbReference>
<dbReference type="Pfam" id="PF00308">
    <property type="entry name" value="Bac_DnaA"/>
    <property type="match status" value="1"/>
</dbReference>
<dbReference type="GO" id="GO:0005524">
    <property type="term" value="F:ATP binding"/>
    <property type="evidence" value="ECO:0007669"/>
    <property type="project" value="UniProtKB-UniRule"/>
</dbReference>
<dbReference type="InterPro" id="IPR003593">
    <property type="entry name" value="AAA+_ATPase"/>
</dbReference>
<feature type="binding site" evidence="8">
    <location>
        <position position="187"/>
    </location>
    <ligand>
        <name>ATP</name>
        <dbReference type="ChEBI" id="CHEBI:30616"/>
    </ligand>
</feature>
<comment type="subcellular location">
    <subcellularLocation>
        <location evidence="8">Cytoplasm</location>
    </subcellularLocation>
</comment>
<feature type="binding site" evidence="8">
    <location>
        <position position="185"/>
    </location>
    <ligand>
        <name>ATP</name>
        <dbReference type="ChEBI" id="CHEBI:30616"/>
    </ligand>
</feature>
<dbReference type="Gene3D" id="3.30.300.180">
    <property type="match status" value="1"/>
</dbReference>
<dbReference type="FunFam" id="3.40.50.300:FF:000668">
    <property type="entry name" value="Chromosomal replication initiator protein DnaA"/>
    <property type="match status" value="1"/>
</dbReference>
<dbReference type="SMART" id="SM00760">
    <property type="entry name" value="Bac_DnaA_C"/>
    <property type="match status" value="1"/>
</dbReference>
<evidence type="ECO:0000256" key="7">
    <source>
        <dbReference type="ARBA" id="ARBA00023125"/>
    </source>
</evidence>
<dbReference type="GO" id="GO:0006275">
    <property type="term" value="P:regulation of DNA replication"/>
    <property type="evidence" value="ECO:0007669"/>
    <property type="project" value="UniProtKB-UniRule"/>
</dbReference>
<keyword evidence="4 8" id="KW-0547">Nucleotide-binding</keyword>
<dbReference type="InterPro" id="IPR018312">
    <property type="entry name" value="Chromosome_initiator_DnaA_CS"/>
</dbReference>
<feature type="domain" description="Chromosomal replication initiator DnaA C-terminal" evidence="13">
    <location>
        <begin position="383"/>
        <end position="452"/>
    </location>
</feature>
<dbReference type="PANTHER" id="PTHR30050:SF2">
    <property type="entry name" value="CHROMOSOMAL REPLICATION INITIATOR PROTEIN DNAA"/>
    <property type="match status" value="1"/>
</dbReference>
<dbReference type="NCBIfam" id="TIGR00362">
    <property type="entry name" value="DnaA"/>
    <property type="match status" value="1"/>
</dbReference>
<name>A0A395M0G2_9BACT</name>
<dbReference type="FunFam" id="1.10.8.60:FF:000003">
    <property type="entry name" value="Chromosomal replication initiator protein DnaA"/>
    <property type="match status" value="1"/>
</dbReference>
<dbReference type="PRINTS" id="PR00051">
    <property type="entry name" value="DNAA"/>
</dbReference>
<feature type="domain" description="AAA+ ATPase" evidence="12">
    <location>
        <begin position="172"/>
        <end position="302"/>
    </location>
</feature>
<dbReference type="AlphaFoldDB" id="A0A395M0G2"/>
<keyword evidence="2 8" id="KW-0963">Cytoplasm</keyword>
<keyword evidence="7 8" id="KW-0238">DNA-binding</keyword>
<dbReference type="Gene3D" id="1.10.1750.10">
    <property type="match status" value="1"/>
</dbReference>
<evidence type="ECO:0000256" key="3">
    <source>
        <dbReference type="ARBA" id="ARBA00022705"/>
    </source>
</evidence>
<evidence type="ECO:0000313" key="15">
    <source>
        <dbReference type="Proteomes" id="UP000266389"/>
    </source>
</evidence>
<dbReference type="SMART" id="SM00382">
    <property type="entry name" value="AAA"/>
    <property type="match status" value="1"/>
</dbReference>
<comment type="similarity">
    <text evidence="1 8 11">Belongs to the DnaA family.</text>
</comment>
<feature type="region of interest" description="Domain IV, binds dsDNA" evidence="8">
    <location>
        <begin position="356"/>
        <end position="478"/>
    </location>
</feature>
<comment type="caution">
    <text evidence="14">The sequence shown here is derived from an EMBL/GenBank/DDBJ whole genome shotgun (WGS) entry which is preliminary data.</text>
</comment>
<evidence type="ECO:0000259" key="13">
    <source>
        <dbReference type="SMART" id="SM00760"/>
    </source>
</evidence>
<dbReference type="InterPro" id="IPR013317">
    <property type="entry name" value="DnaA_dom"/>
</dbReference>
<dbReference type="InterPro" id="IPR013159">
    <property type="entry name" value="DnaA_C"/>
</dbReference>
<evidence type="ECO:0000259" key="12">
    <source>
        <dbReference type="SMART" id="SM00382"/>
    </source>
</evidence>
<dbReference type="Gene3D" id="3.40.50.300">
    <property type="entry name" value="P-loop containing nucleotide triphosphate hydrolases"/>
    <property type="match status" value="1"/>
</dbReference>
<evidence type="ECO:0000256" key="5">
    <source>
        <dbReference type="ARBA" id="ARBA00022840"/>
    </source>
</evidence>
<dbReference type="SUPFAM" id="SSF52540">
    <property type="entry name" value="P-loop containing nucleoside triphosphate hydrolases"/>
    <property type="match status" value="1"/>
</dbReference>
<dbReference type="SUPFAM" id="SSF48295">
    <property type="entry name" value="TrpR-like"/>
    <property type="match status" value="1"/>
</dbReference>
<dbReference type="CDD" id="cd00009">
    <property type="entry name" value="AAA"/>
    <property type="match status" value="1"/>
</dbReference>
<feature type="binding site" evidence="8">
    <location>
        <position position="183"/>
    </location>
    <ligand>
        <name>ATP</name>
        <dbReference type="ChEBI" id="CHEBI:30616"/>
    </ligand>
</feature>
<evidence type="ECO:0000256" key="8">
    <source>
        <dbReference type="HAMAP-Rule" id="MF_00377"/>
    </source>
</evidence>
<proteinExistence type="inferred from homology"/>
<evidence type="ECO:0000256" key="4">
    <source>
        <dbReference type="ARBA" id="ARBA00022741"/>
    </source>
</evidence>
<dbReference type="InterPro" id="IPR010921">
    <property type="entry name" value="Trp_repressor/repl_initiator"/>
</dbReference>
<dbReference type="HAMAP" id="MF_00377">
    <property type="entry name" value="DnaA_bact"/>
    <property type="match status" value="1"/>
</dbReference>
<keyword evidence="3 8" id="KW-0235">DNA replication</keyword>
<dbReference type="GO" id="GO:0008289">
    <property type="term" value="F:lipid binding"/>
    <property type="evidence" value="ECO:0007669"/>
    <property type="project" value="UniProtKB-KW"/>
</dbReference>
<comment type="domain">
    <text evidence="8">Domain I is involved in oligomerization and binding regulators, domain II is flexibile and of varying length in different bacteria, domain III forms the AAA+ region, while domain IV binds dsDNA.</text>
</comment>
<dbReference type="CDD" id="cd06571">
    <property type="entry name" value="Bac_DnaA_C"/>
    <property type="match status" value="1"/>
</dbReference>